<dbReference type="Proteomes" id="UP000002033">
    <property type="component" value="Chromosome"/>
</dbReference>
<dbReference type="AlphaFoldDB" id="D8JYG9"/>
<dbReference type="STRING" id="582899.Hden_1614"/>
<keyword evidence="3" id="KW-1185">Reference proteome</keyword>
<keyword evidence="1" id="KW-0732">Signal</keyword>
<evidence type="ECO:0000313" key="3">
    <source>
        <dbReference type="Proteomes" id="UP000002033"/>
    </source>
</evidence>
<dbReference type="KEGG" id="hdn:Hden_1614"/>
<evidence type="ECO:0008006" key="4">
    <source>
        <dbReference type="Google" id="ProtNLM"/>
    </source>
</evidence>
<organism evidence="2 3">
    <name type="scientific">Hyphomicrobium denitrificans (strain ATCC 51888 / DSM 1869 / NCIMB 11706 / TK 0415)</name>
    <dbReference type="NCBI Taxonomy" id="582899"/>
    <lineage>
        <taxon>Bacteria</taxon>
        <taxon>Pseudomonadati</taxon>
        <taxon>Pseudomonadota</taxon>
        <taxon>Alphaproteobacteria</taxon>
        <taxon>Hyphomicrobiales</taxon>
        <taxon>Hyphomicrobiaceae</taxon>
        <taxon>Hyphomicrobium</taxon>
    </lineage>
</organism>
<sequence precursor="true">MTLRIPVVALALFALLVPAAAGASDLPKPTDLLFNSPHISNIAVGTVLDYKFNRKPSNEQMLGAGYTDDITVTVESDATEGKKNVIVQMYTGDRARDPQRITGMDGNPMMVVCLDNAVSHFRQLAGGDSAYLKNTFSRYLAERATIAPVKILYKGAEVDGYEITATPYADDPSKSKMGGFENSTFKIALSDKIPGHLARVIADISNSDKAAPTLLETTTLEGVGDVK</sequence>
<feature type="chain" id="PRO_5003116590" description="Secreted protein" evidence="1">
    <location>
        <begin position="24"/>
        <end position="227"/>
    </location>
</feature>
<dbReference type="eggNOG" id="ENOG5032U3F">
    <property type="taxonomic scope" value="Bacteria"/>
</dbReference>
<gene>
    <name evidence="2" type="ordered locus">Hden_1614</name>
</gene>
<dbReference type="RefSeq" id="WP_013215580.1">
    <property type="nucleotide sequence ID" value="NC_014313.1"/>
</dbReference>
<name>D8JYG9_HYPDA</name>
<dbReference type="OrthoDB" id="5801444at2"/>
<proteinExistence type="predicted"/>
<reference evidence="3" key="1">
    <citation type="journal article" date="2011" name="J. Bacteriol.">
        <title>Genome sequences of eight morphologically diverse alphaproteobacteria.</title>
        <authorList>
            <consortium name="US DOE Joint Genome Institute"/>
            <person name="Brown P.J."/>
            <person name="Kysela D.T."/>
            <person name="Buechlein A."/>
            <person name="Hemmerich C."/>
            <person name="Brun Y.V."/>
        </authorList>
    </citation>
    <scope>NUCLEOTIDE SEQUENCE [LARGE SCALE GENOMIC DNA]</scope>
    <source>
        <strain evidence="3">ATCC 51888 / DSM 1869 / NCIB 11706 / TK 0415</strain>
    </source>
</reference>
<feature type="signal peptide" evidence="1">
    <location>
        <begin position="1"/>
        <end position="23"/>
    </location>
</feature>
<evidence type="ECO:0000313" key="2">
    <source>
        <dbReference type="EMBL" id="ADJ23421.1"/>
    </source>
</evidence>
<dbReference type="EMBL" id="CP002083">
    <property type="protein sequence ID" value="ADJ23421.1"/>
    <property type="molecule type" value="Genomic_DNA"/>
</dbReference>
<accession>D8JYG9</accession>
<dbReference type="HOGENOM" id="CLU_097827_0_0_5"/>
<evidence type="ECO:0000256" key="1">
    <source>
        <dbReference type="SAM" id="SignalP"/>
    </source>
</evidence>
<protein>
    <recommendedName>
        <fullName evidence="4">Secreted protein</fullName>
    </recommendedName>
</protein>